<evidence type="ECO:0000313" key="2">
    <source>
        <dbReference type="EMBL" id="GFT75017.1"/>
    </source>
</evidence>
<dbReference type="Proteomes" id="UP000887013">
    <property type="component" value="Unassembled WGS sequence"/>
</dbReference>
<feature type="region of interest" description="Disordered" evidence="1">
    <location>
        <begin position="58"/>
        <end position="94"/>
    </location>
</feature>
<proteinExistence type="predicted"/>
<keyword evidence="3" id="KW-1185">Reference proteome</keyword>
<reference evidence="2" key="1">
    <citation type="submission" date="2020-08" db="EMBL/GenBank/DDBJ databases">
        <title>Multicomponent nature underlies the extraordinary mechanical properties of spider dragline silk.</title>
        <authorList>
            <person name="Kono N."/>
            <person name="Nakamura H."/>
            <person name="Mori M."/>
            <person name="Yoshida Y."/>
            <person name="Ohtoshi R."/>
            <person name="Malay A.D."/>
            <person name="Moran D.A.P."/>
            <person name="Tomita M."/>
            <person name="Numata K."/>
            <person name="Arakawa K."/>
        </authorList>
    </citation>
    <scope>NUCLEOTIDE SEQUENCE</scope>
</reference>
<dbReference type="AlphaFoldDB" id="A0A8X6TZR5"/>
<comment type="caution">
    <text evidence="2">The sequence shown here is derived from an EMBL/GenBank/DDBJ whole genome shotgun (WGS) entry which is preliminary data.</text>
</comment>
<accession>A0A8X6TZR5</accession>
<feature type="compositionally biased region" description="Basic and acidic residues" evidence="1">
    <location>
        <begin position="72"/>
        <end position="85"/>
    </location>
</feature>
<dbReference type="EMBL" id="BMAW01117397">
    <property type="protein sequence ID" value="GFT75017.1"/>
    <property type="molecule type" value="Genomic_DNA"/>
</dbReference>
<evidence type="ECO:0000313" key="3">
    <source>
        <dbReference type="Proteomes" id="UP000887013"/>
    </source>
</evidence>
<organism evidence="2 3">
    <name type="scientific">Nephila pilipes</name>
    <name type="common">Giant wood spider</name>
    <name type="synonym">Nephila maculata</name>
    <dbReference type="NCBI Taxonomy" id="299642"/>
    <lineage>
        <taxon>Eukaryota</taxon>
        <taxon>Metazoa</taxon>
        <taxon>Ecdysozoa</taxon>
        <taxon>Arthropoda</taxon>
        <taxon>Chelicerata</taxon>
        <taxon>Arachnida</taxon>
        <taxon>Araneae</taxon>
        <taxon>Araneomorphae</taxon>
        <taxon>Entelegynae</taxon>
        <taxon>Araneoidea</taxon>
        <taxon>Nephilidae</taxon>
        <taxon>Nephila</taxon>
    </lineage>
</organism>
<name>A0A8X6TZR5_NEPPI</name>
<feature type="compositionally biased region" description="Polar residues" evidence="1">
    <location>
        <begin position="58"/>
        <end position="71"/>
    </location>
</feature>
<protein>
    <submittedName>
        <fullName evidence="2">Uncharacterized protein</fullName>
    </submittedName>
</protein>
<evidence type="ECO:0000256" key="1">
    <source>
        <dbReference type="SAM" id="MobiDB-lite"/>
    </source>
</evidence>
<gene>
    <name evidence="2" type="ORF">NPIL_194861</name>
</gene>
<sequence length="94" mass="10403">MERKTKLLSVALYKKRNAGKDKQEEILHNSLLKFVQLDTPSSNSSSASAPTLHNVQSVIFAPSENSQTVQVRSEDSSSESERNIEKGMYTSSTV</sequence>